<feature type="region of interest" description="Disordered" evidence="1">
    <location>
        <begin position="76"/>
        <end position="96"/>
    </location>
</feature>
<reference evidence="2" key="1">
    <citation type="submission" date="2019-12" db="EMBL/GenBank/DDBJ databases">
        <title>Genome sequencing and annotation of Brassica cretica.</title>
        <authorList>
            <person name="Studholme D.J."/>
            <person name="Sarris P.F."/>
        </authorList>
    </citation>
    <scope>NUCLEOTIDE SEQUENCE</scope>
    <source>
        <strain evidence="2">PFS-001/15</strain>
        <tissue evidence="2">Leaf</tissue>
    </source>
</reference>
<dbReference type="AlphaFoldDB" id="A0A8S9LKR5"/>
<name>A0A8S9LKR5_BRACR</name>
<gene>
    <name evidence="2" type="ORF">F2Q68_00045180</name>
</gene>
<proteinExistence type="predicted"/>
<organism evidence="2 3">
    <name type="scientific">Brassica cretica</name>
    <name type="common">Mustard</name>
    <dbReference type="NCBI Taxonomy" id="69181"/>
    <lineage>
        <taxon>Eukaryota</taxon>
        <taxon>Viridiplantae</taxon>
        <taxon>Streptophyta</taxon>
        <taxon>Embryophyta</taxon>
        <taxon>Tracheophyta</taxon>
        <taxon>Spermatophyta</taxon>
        <taxon>Magnoliopsida</taxon>
        <taxon>eudicotyledons</taxon>
        <taxon>Gunneridae</taxon>
        <taxon>Pentapetalae</taxon>
        <taxon>rosids</taxon>
        <taxon>malvids</taxon>
        <taxon>Brassicales</taxon>
        <taxon>Brassicaceae</taxon>
        <taxon>Brassiceae</taxon>
        <taxon>Brassica</taxon>
    </lineage>
</organism>
<evidence type="ECO:0000256" key="1">
    <source>
        <dbReference type="SAM" id="MobiDB-lite"/>
    </source>
</evidence>
<dbReference type="EMBL" id="QGKW02000276">
    <property type="protein sequence ID" value="KAF2605843.1"/>
    <property type="molecule type" value="Genomic_DNA"/>
</dbReference>
<accession>A0A8S9LKR5</accession>
<sequence>MSQGKEVEELVDERSVDDLLSFINGKALCCNLLGYLLIIFHVSLCIYSRDDRLFDARILVDILGLSFADHKVVKTSKSKKKNKKRKEHKNKVSHNLHSKQQGVQIVDETGSSLGGVSNIPSMEDDIFSLKTDSEDGYVDDGMDPVLKEMLDREVEDFARRLNSSWVLSSGQERQPVHFSINGNGATRRLTGNAGVTHTAYGFWMASARVLISGLTGTEGGDEWFDLSYIILDEASDPPKYDNVPADREELVLDVLSSTLLFLFELQLCISELELL</sequence>
<protein>
    <submittedName>
        <fullName evidence="2">Uncharacterized protein</fullName>
    </submittedName>
</protein>
<dbReference type="Proteomes" id="UP000712281">
    <property type="component" value="Unassembled WGS sequence"/>
</dbReference>
<evidence type="ECO:0000313" key="3">
    <source>
        <dbReference type="Proteomes" id="UP000712281"/>
    </source>
</evidence>
<evidence type="ECO:0000313" key="2">
    <source>
        <dbReference type="EMBL" id="KAF2605843.1"/>
    </source>
</evidence>
<comment type="caution">
    <text evidence="2">The sequence shown here is derived from an EMBL/GenBank/DDBJ whole genome shotgun (WGS) entry which is preliminary data.</text>
</comment>